<reference evidence="2" key="1">
    <citation type="submission" date="2018-05" db="EMBL/GenBank/DDBJ databases">
        <authorList>
            <person name="Lanie J.A."/>
            <person name="Ng W.-L."/>
            <person name="Kazmierczak K.M."/>
            <person name="Andrzejewski T.M."/>
            <person name="Davidsen T.M."/>
            <person name="Wayne K.J."/>
            <person name="Tettelin H."/>
            <person name="Glass J.I."/>
            <person name="Rusch D."/>
            <person name="Podicherti R."/>
            <person name="Tsui H.-C.T."/>
            <person name="Winkler M.E."/>
        </authorList>
    </citation>
    <scope>NUCLEOTIDE SEQUENCE</scope>
</reference>
<dbReference type="InterPro" id="IPR052186">
    <property type="entry name" value="Hydantoin_racemase-like"/>
</dbReference>
<evidence type="ECO:0000313" key="2">
    <source>
        <dbReference type="EMBL" id="SVA15411.1"/>
    </source>
</evidence>
<organism evidence="2">
    <name type="scientific">marine metagenome</name>
    <dbReference type="NCBI Taxonomy" id="408172"/>
    <lineage>
        <taxon>unclassified sequences</taxon>
        <taxon>metagenomes</taxon>
        <taxon>ecological metagenomes</taxon>
    </lineage>
</organism>
<dbReference type="Gene3D" id="3.40.50.12500">
    <property type="match status" value="1"/>
</dbReference>
<protein>
    <recommendedName>
        <fullName evidence="3">Hydantoin racemase</fullName>
    </recommendedName>
</protein>
<dbReference type="InterPro" id="IPR015942">
    <property type="entry name" value="Asp/Glu/hydantoin_racemase"/>
</dbReference>
<dbReference type="InterPro" id="IPR053714">
    <property type="entry name" value="Iso_Racemase_Enz_sf"/>
</dbReference>
<dbReference type="PANTHER" id="PTHR28047:SF5">
    <property type="entry name" value="PROTEIN DCG1"/>
    <property type="match status" value="1"/>
</dbReference>
<dbReference type="SUPFAM" id="SSF53681">
    <property type="entry name" value="Aspartate/glutamate racemase"/>
    <property type="match status" value="1"/>
</dbReference>
<dbReference type="EMBL" id="UINC01004584">
    <property type="protein sequence ID" value="SVA15411.1"/>
    <property type="molecule type" value="Genomic_DNA"/>
</dbReference>
<gene>
    <name evidence="2" type="ORF">METZ01_LOCUS68265</name>
</gene>
<sequence>MKSQNTGQKIMYLNPVGFDAYDAFFAEMIRKNKLPSSEVQVTSLAQSVGQMDNLEYRTYNALVASDLIKATRQASIDGFDALIIGCFYDPFLLDAREISGDMIVVGPCHCSIEIALKLSNSFSVIIGQKKWQHEMQSTIIEYGFGEHLASFRDVGMTVPEFQEDHKLTEEKLMEAVRLAIDEDGAESIILGCTLEFGFFEKIQNTFNIPVIDPSIAALKQAEQAAILKNKFGWKPSRQWSTQAPPESDIKRYNLFDEEYQFGNRITVK</sequence>
<accession>A0A381TIT6</accession>
<comment type="similarity">
    <text evidence="1">Belongs to the HyuE racemase family.</text>
</comment>
<evidence type="ECO:0000256" key="1">
    <source>
        <dbReference type="ARBA" id="ARBA00038414"/>
    </source>
</evidence>
<dbReference type="Pfam" id="PF01177">
    <property type="entry name" value="Asp_Glu_race"/>
    <property type="match status" value="1"/>
</dbReference>
<dbReference type="AlphaFoldDB" id="A0A381TIT6"/>
<proteinExistence type="inferred from homology"/>
<dbReference type="PANTHER" id="PTHR28047">
    <property type="entry name" value="PROTEIN DCG1"/>
    <property type="match status" value="1"/>
</dbReference>
<dbReference type="GO" id="GO:0047661">
    <property type="term" value="F:amino-acid racemase activity"/>
    <property type="evidence" value="ECO:0007669"/>
    <property type="project" value="InterPro"/>
</dbReference>
<evidence type="ECO:0008006" key="3">
    <source>
        <dbReference type="Google" id="ProtNLM"/>
    </source>
</evidence>
<name>A0A381TIT6_9ZZZZ</name>
<dbReference type="InterPro" id="IPR001920">
    <property type="entry name" value="Asp/Glu_race"/>
</dbReference>